<accession>C4FBG8</accession>
<gene>
    <name evidence="2" type="ORF">COLINT_03421</name>
</gene>
<comment type="caution">
    <text evidence="2">The sequence shown here is derived from an EMBL/GenBank/DDBJ whole genome shotgun (WGS) entry which is preliminary data.</text>
</comment>
<feature type="compositionally biased region" description="Polar residues" evidence="1">
    <location>
        <begin position="39"/>
        <end position="51"/>
    </location>
</feature>
<evidence type="ECO:0000256" key="1">
    <source>
        <dbReference type="SAM" id="MobiDB-lite"/>
    </source>
</evidence>
<sequence>MIPSSAPAHSPFPIDKAHLPKSSHRRFEKAQDGIEKQRAPQSELQPKTWTA</sequence>
<proteinExistence type="predicted"/>
<protein>
    <submittedName>
        <fullName evidence="2">Uncharacterized protein</fullName>
    </submittedName>
</protein>
<dbReference type="Proteomes" id="UP000003295">
    <property type="component" value="Unassembled WGS sequence"/>
</dbReference>
<evidence type="ECO:0000313" key="3">
    <source>
        <dbReference type="Proteomes" id="UP000003295"/>
    </source>
</evidence>
<name>C4FBG8_9ACTN</name>
<dbReference type="HOGENOM" id="CLU_3097690_0_0_11"/>
<dbReference type="EMBL" id="ABXH02000035">
    <property type="protein sequence ID" value="EEP43819.1"/>
    <property type="molecule type" value="Genomic_DNA"/>
</dbReference>
<dbReference type="AlphaFoldDB" id="C4FBG8"/>
<organism evidence="2 3">
    <name type="scientific">Collinsella intestinalis DSM 13280</name>
    <dbReference type="NCBI Taxonomy" id="521003"/>
    <lineage>
        <taxon>Bacteria</taxon>
        <taxon>Bacillati</taxon>
        <taxon>Actinomycetota</taxon>
        <taxon>Coriobacteriia</taxon>
        <taxon>Coriobacteriales</taxon>
        <taxon>Coriobacteriaceae</taxon>
        <taxon>Collinsella</taxon>
    </lineage>
</organism>
<evidence type="ECO:0000313" key="2">
    <source>
        <dbReference type="EMBL" id="EEP43819.1"/>
    </source>
</evidence>
<feature type="compositionally biased region" description="Basic and acidic residues" evidence="1">
    <location>
        <begin position="28"/>
        <end position="38"/>
    </location>
</feature>
<feature type="region of interest" description="Disordered" evidence="1">
    <location>
        <begin position="1"/>
        <end position="51"/>
    </location>
</feature>
<reference evidence="2 3" key="1">
    <citation type="submission" date="2009-04" db="EMBL/GenBank/DDBJ databases">
        <authorList>
            <person name="Weinstock G."/>
            <person name="Sodergren E."/>
            <person name="Clifton S."/>
            <person name="Fulton L."/>
            <person name="Fulton B."/>
            <person name="Courtney L."/>
            <person name="Fronick C."/>
            <person name="Harrison M."/>
            <person name="Strong C."/>
            <person name="Farmer C."/>
            <person name="Delahaunty K."/>
            <person name="Markovic C."/>
            <person name="Hall O."/>
            <person name="Minx P."/>
            <person name="Tomlinson C."/>
            <person name="Mitreva M."/>
            <person name="Nelson J."/>
            <person name="Hou S."/>
            <person name="Wollam A."/>
            <person name="Pepin K.H."/>
            <person name="Johnson M."/>
            <person name="Bhonagiri V."/>
            <person name="Nash W.E."/>
            <person name="Warren W."/>
            <person name="Chinwalla A."/>
            <person name="Mardis E.R."/>
            <person name="Wilson R.K."/>
        </authorList>
    </citation>
    <scope>NUCLEOTIDE SEQUENCE [LARGE SCALE GENOMIC DNA]</scope>
    <source>
        <strain evidence="2 3">DSM 13280</strain>
    </source>
</reference>